<comment type="caution">
    <text evidence="9">The sequence shown here is derived from an EMBL/GenBank/DDBJ whole genome shotgun (WGS) entry which is preliminary data.</text>
</comment>
<feature type="transmembrane region" description="Helical" evidence="8">
    <location>
        <begin position="74"/>
        <end position="95"/>
    </location>
</feature>
<protein>
    <submittedName>
        <fullName evidence="9">Branched-chain amino acid ABC transporter permease</fullName>
    </submittedName>
</protein>
<organism evidence="9 10">
    <name type="scientific">Virgisporangium aliadipatigenens</name>
    <dbReference type="NCBI Taxonomy" id="741659"/>
    <lineage>
        <taxon>Bacteria</taxon>
        <taxon>Bacillati</taxon>
        <taxon>Actinomycetota</taxon>
        <taxon>Actinomycetes</taxon>
        <taxon>Micromonosporales</taxon>
        <taxon>Micromonosporaceae</taxon>
        <taxon>Virgisporangium</taxon>
    </lineage>
</organism>
<dbReference type="PANTHER" id="PTHR34979">
    <property type="entry name" value="INNER MEMBRANE PROTEIN YGAZ"/>
    <property type="match status" value="1"/>
</dbReference>
<proteinExistence type="inferred from homology"/>
<keyword evidence="5 8" id="KW-0812">Transmembrane</keyword>
<feature type="transmembrane region" description="Helical" evidence="8">
    <location>
        <begin position="206"/>
        <end position="235"/>
    </location>
</feature>
<feature type="transmembrane region" description="Helical" evidence="8">
    <location>
        <begin position="145"/>
        <end position="170"/>
    </location>
</feature>
<dbReference type="Proteomes" id="UP000619260">
    <property type="component" value="Unassembled WGS sequence"/>
</dbReference>
<evidence type="ECO:0000256" key="1">
    <source>
        <dbReference type="ARBA" id="ARBA00004651"/>
    </source>
</evidence>
<dbReference type="InterPro" id="IPR011606">
    <property type="entry name" value="Brnchd-chn_aa_trnsp_permease"/>
</dbReference>
<dbReference type="Pfam" id="PF03591">
    <property type="entry name" value="AzlC"/>
    <property type="match status" value="1"/>
</dbReference>
<accession>A0A8J3YHN4</accession>
<evidence type="ECO:0000256" key="5">
    <source>
        <dbReference type="ARBA" id="ARBA00022692"/>
    </source>
</evidence>
<keyword evidence="10" id="KW-1185">Reference proteome</keyword>
<evidence type="ECO:0000313" key="10">
    <source>
        <dbReference type="Proteomes" id="UP000619260"/>
    </source>
</evidence>
<comment type="subcellular location">
    <subcellularLocation>
        <location evidence="1">Cell membrane</location>
        <topology evidence="1">Multi-pass membrane protein</topology>
    </subcellularLocation>
</comment>
<keyword evidence="4" id="KW-1003">Cell membrane</keyword>
<sequence length="237" mass="23731">MTNTIGAFIVENMRSVLRTPRTLRDPLLRDVLALASAAAVVGLSYGAISVAAGISPVRTIAMSLFVFAGGAQFLAAGVVGAGGSAVAAVVGGLLLNARHVPFGLAIGDTVGRGPIARAVGSHVMTDEAVAFSLARPDPVTRRRAYVLAGAALFISWNIATAIGVVAGGVMGDPERYGVDAAFPAGMFALLLPALREGDAARVALGGALLALLAAPFLPAGMPVLVALGALLLAAARK</sequence>
<comment type="similarity">
    <text evidence="2">Belongs to the AzlC family.</text>
</comment>
<evidence type="ECO:0000256" key="6">
    <source>
        <dbReference type="ARBA" id="ARBA00022989"/>
    </source>
</evidence>
<gene>
    <name evidence="9" type="ORF">Val02_13530</name>
</gene>
<name>A0A8J3YHN4_9ACTN</name>
<evidence type="ECO:0000256" key="3">
    <source>
        <dbReference type="ARBA" id="ARBA00022448"/>
    </source>
</evidence>
<evidence type="ECO:0000256" key="4">
    <source>
        <dbReference type="ARBA" id="ARBA00022475"/>
    </source>
</evidence>
<evidence type="ECO:0000313" key="9">
    <source>
        <dbReference type="EMBL" id="GIJ44467.1"/>
    </source>
</evidence>
<keyword evidence="7 8" id="KW-0472">Membrane</keyword>
<keyword evidence="6 8" id="KW-1133">Transmembrane helix</keyword>
<dbReference type="GO" id="GO:0005886">
    <property type="term" value="C:plasma membrane"/>
    <property type="evidence" value="ECO:0007669"/>
    <property type="project" value="UniProtKB-SubCell"/>
</dbReference>
<keyword evidence="3" id="KW-0813">Transport</keyword>
<dbReference type="PANTHER" id="PTHR34979:SF1">
    <property type="entry name" value="INNER MEMBRANE PROTEIN YGAZ"/>
    <property type="match status" value="1"/>
</dbReference>
<evidence type="ECO:0000256" key="2">
    <source>
        <dbReference type="ARBA" id="ARBA00010735"/>
    </source>
</evidence>
<evidence type="ECO:0000256" key="7">
    <source>
        <dbReference type="ARBA" id="ARBA00023136"/>
    </source>
</evidence>
<dbReference type="GO" id="GO:1903785">
    <property type="term" value="P:L-valine transmembrane transport"/>
    <property type="evidence" value="ECO:0007669"/>
    <property type="project" value="TreeGrafter"/>
</dbReference>
<evidence type="ECO:0000256" key="8">
    <source>
        <dbReference type="SAM" id="Phobius"/>
    </source>
</evidence>
<reference evidence="9" key="1">
    <citation type="submission" date="2021-01" db="EMBL/GenBank/DDBJ databases">
        <title>Whole genome shotgun sequence of Virgisporangium aliadipatigenens NBRC 105644.</title>
        <authorList>
            <person name="Komaki H."/>
            <person name="Tamura T."/>
        </authorList>
    </citation>
    <scope>NUCLEOTIDE SEQUENCE</scope>
    <source>
        <strain evidence="9">NBRC 105644</strain>
    </source>
</reference>
<dbReference type="AlphaFoldDB" id="A0A8J3YHN4"/>
<feature type="transmembrane region" description="Helical" evidence="8">
    <location>
        <begin position="31"/>
        <end position="54"/>
    </location>
</feature>
<dbReference type="EMBL" id="BOPF01000004">
    <property type="protein sequence ID" value="GIJ44467.1"/>
    <property type="molecule type" value="Genomic_DNA"/>
</dbReference>